<dbReference type="NCBIfam" id="NF002231">
    <property type="entry name" value="PRK01130.1"/>
    <property type="match status" value="1"/>
</dbReference>
<evidence type="ECO:0000256" key="6">
    <source>
        <dbReference type="ARBA" id="ARBA00023277"/>
    </source>
</evidence>
<evidence type="ECO:0000256" key="2">
    <source>
        <dbReference type="ARBA" id="ARBA00002147"/>
    </source>
</evidence>
<evidence type="ECO:0000313" key="9">
    <source>
        <dbReference type="Proteomes" id="UP000783390"/>
    </source>
</evidence>
<evidence type="ECO:0000313" key="8">
    <source>
        <dbReference type="EMBL" id="MBP1890140.1"/>
    </source>
</evidence>
<keyword evidence="5 7" id="KW-0413">Isomerase</keyword>
<evidence type="ECO:0000256" key="3">
    <source>
        <dbReference type="ARBA" id="ARBA00005081"/>
    </source>
</evidence>
<proteinExistence type="inferred from homology"/>
<comment type="similarity">
    <text evidence="4 7">Belongs to the NanE family.</text>
</comment>
<protein>
    <recommendedName>
        <fullName evidence="7">Putative N-acetylmannosamine-6-phosphate 2-epimerase</fullName>
        <ecNumber evidence="7">5.1.3.9</ecNumber>
    </recommendedName>
    <alternativeName>
        <fullName evidence="7">ManNAc-6-P epimerase</fullName>
    </alternativeName>
</protein>
<dbReference type="PANTHER" id="PTHR36204">
    <property type="entry name" value="N-ACETYLMANNOSAMINE-6-PHOSPHATE 2-EPIMERASE-RELATED"/>
    <property type="match status" value="1"/>
</dbReference>
<dbReference type="InterPro" id="IPR013785">
    <property type="entry name" value="Aldolase_TIM"/>
</dbReference>
<dbReference type="Pfam" id="PF04131">
    <property type="entry name" value="NanE"/>
    <property type="match status" value="1"/>
</dbReference>
<dbReference type="HAMAP" id="MF_01235">
    <property type="entry name" value="ManNAc6P_epimer"/>
    <property type="match status" value="1"/>
</dbReference>
<evidence type="ECO:0000256" key="1">
    <source>
        <dbReference type="ARBA" id="ARBA00000056"/>
    </source>
</evidence>
<evidence type="ECO:0000256" key="4">
    <source>
        <dbReference type="ARBA" id="ARBA00007439"/>
    </source>
</evidence>
<name>A0ABS4F1L5_9CLOT</name>
<organism evidence="8 9">
    <name type="scientific">Clostridium moniliforme</name>
    <dbReference type="NCBI Taxonomy" id="39489"/>
    <lineage>
        <taxon>Bacteria</taxon>
        <taxon>Bacillati</taxon>
        <taxon>Bacillota</taxon>
        <taxon>Clostridia</taxon>
        <taxon>Eubacteriales</taxon>
        <taxon>Clostridiaceae</taxon>
        <taxon>Clostridium</taxon>
    </lineage>
</organism>
<sequence length="221" mass="24289">MLKKIKGKLIVSCQALEDEPLHSSFIMGRMAKAAKEGGAIGIRAQGVSDINEIKKVTGLPVIGIIKRNYEDSEIYITPTIKEIKELLETECEMIALDATNRLRPNGENIKDLIDCIHNSNRLAMADISTFEEGVQAEKLGFDCISTTLSGYTPYSTQGEGVDFDLLEKLVKTVNIPVICEGKINTPEDLKKAFELGAYSAVVGGAITRPQQITRRFTKVLK</sequence>
<comment type="caution">
    <text evidence="8">The sequence shown here is derived from an EMBL/GenBank/DDBJ whole genome shotgun (WGS) entry which is preliminary data.</text>
</comment>
<comment type="catalytic activity">
    <reaction evidence="1 7">
        <text>an N-acyl-D-glucosamine 6-phosphate = an N-acyl-D-mannosamine 6-phosphate</text>
        <dbReference type="Rhea" id="RHEA:23932"/>
        <dbReference type="ChEBI" id="CHEBI:57599"/>
        <dbReference type="ChEBI" id="CHEBI:57666"/>
        <dbReference type="EC" id="5.1.3.9"/>
    </reaction>
</comment>
<dbReference type="SUPFAM" id="SSF51366">
    <property type="entry name" value="Ribulose-phoshate binding barrel"/>
    <property type="match status" value="1"/>
</dbReference>
<dbReference type="Proteomes" id="UP000783390">
    <property type="component" value="Unassembled WGS sequence"/>
</dbReference>
<dbReference type="CDD" id="cd04729">
    <property type="entry name" value="NanE"/>
    <property type="match status" value="1"/>
</dbReference>
<gene>
    <name evidence="7" type="primary">nanE</name>
    <name evidence="8" type="ORF">J2Z53_001724</name>
</gene>
<dbReference type="Gene3D" id="3.20.20.70">
    <property type="entry name" value="Aldolase class I"/>
    <property type="match status" value="1"/>
</dbReference>
<dbReference type="EC" id="5.1.3.9" evidence="7"/>
<dbReference type="RefSeq" id="WP_209797060.1">
    <property type="nucleotide sequence ID" value="NZ_JAGGJZ010000004.1"/>
</dbReference>
<reference evidence="8 9" key="1">
    <citation type="submission" date="2021-03" db="EMBL/GenBank/DDBJ databases">
        <title>Genomic Encyclopedia of Type Strains, Phase IV (KMG-IV): sequencing the most valuable type-strain genomes for metagenomic binning, comparative biology and taxonomic classification.</title>
        <authorList>
            <person name="Goeker M."/>
        </authorList>
    </citation>
    <scope>NUCLEOTIDE SEQUENCE [LARGE SCALE GENOMIC DNA]</scope>
    <source>
        <strain evidence="8 9">DSM 3984</strain>
    </source>
</reference>
<dbReference type="InterPro" id="IPR011060">
    <property type="entry name" value="RibuloseP-bd_barrel"/>
</dbReference>
<keyword evidence="9" id="KW-1185">Reference proteome</keyword>
<dbReference type="EMBL" id="JAGGJZ010000004">
    <property type="protein sequence ID" value="MBP1890140.1"/>
    <property type="molecule type" value="Genomic_DNA"/>
</dbReference>
<comment type="function">
    <text evidence="2 7">Converts N-acetylmannosamine-6-phosphate (ManNAc-6-P) to N-acetylglucosamine-6-phosphate (GlcNAc-6-P).</text>
</comment>
<evidence type="ECO:0000256" key="7">
    <source>
        <dbReference type="HAMAP-Rule" id="MF_01235"/>
    </source>
</evidence>
<accession>A0ABS4F1L5</accession>
<evidence type="ECO:0000256" key="5">
    <source>
        <dbReference type="ARBA" id="ARBA00023235"/>
    </source>
</evidence>
<comment type="pathway">
    <text evidence="3 7">Amino-sugar metabolism; N-acetylneuraminate degradation; D-fructose 6-phosphate from N-acetylneuraminate: step 3/5.</text>
</comment>
<keyword evidence="6 7" id="KW-0119">Carbohydrate metabolism</keyword>
<dbReference type="GO" id="GO:0047465">
    <property type="term" value="F:N-acylglucosamine-6-phosphate 2-epimerase activity"/>
    <property type="evidence" value="ECO:0007669"/>
    <property type="project" value="UniProtKB-EC"/>
</dbReference>
<dbReference type="InterPro" id="IPR007260">
    <property type="entry name" value="NanE"/>
</dbReference>
<dbReference type="PANTHER" id="PTHR36204:SF1">
    <property type="entry name" value="N-ACETYLMANNOSAMINE-6-PHOSPHATE 2-EPIMERASE-RELATED"/>
    <property type="match status" value="1"/>
</dbReference>